<evidence type="ECO:0000256" key="3">
    <source>
        <dbReference type="ARBA" id="ARBA00022679"/>
    </source>
</evidence>
<name>A0A2H0W8B4_9BACT</name>
<dbReference type="PANTHER" id="PTHR43630:SF1">
    <property type="entry name" value="POLY-BETA-1,6-N-ACETYL-D-GLUCOSAMINE SYNTHASE"/>
    <property type="match status" value="1"/>
</dbReference>
<comment type="caution">
    <text evidence="5">The sequence shown here is derived from an EMBL/GenBank/DDBJ whole genome shotgun (WGS) entry which is preliminary data.</text>
</comment>
<protein>
    <submittedName>
        <fullName evidence="5">Glycosyl transferase family 2</fullName>
    </submittedName>
</protein>
<keyword evidence="2" id="KW-0328">Glycosyltransferase</keyword>
<evidence type="ECO:0000313" key="6">
    <source>
        <dbReference type="Proteomes" id="UP000230093"/>
    </source>
</evidence>
<dbReference type="Proteomes" id="UP000230093">
    <property type="component" value="Unassembled WGS sequence"/>
</dbReference>
<evidence type="ECO:0000256" key="2">
    <source>
        <dbReference type="ARBA" id="ARBA00022676"/>
    </source>
</evidence>
<evidence type="ECO:0000256" key="1">
    <source>
        <dbReference type="ARBA" id="ARBA00006739"/>
    </source>
</evidence>
<feature type="transmembrane region" description="Helical" evidence="4">
    <location>
        <begin position="364"/>
        <end position="387"/>
    </location>
</feature>
<organism evidence="5 6">
    <name type="scientific">Candidatus Beckwithbacteria bacterium CG10_big_fil_rev_8_21_14_0_10_34_10</name>
    <dbReference type="NCBI Taxonomy" id="1974495"/>
    <lineage>
        <taxon>Bacteria</taxon>
        <taxon>Candidatus Beckwithiibacteriota</taxon>
    </lineage>
</organism>
<evidence type="ECO:0000313" key="5">
    <source>
        <dbReference type="EMBL" id="PIS08914.1"/>
    </source>
</evidence>
<keyword evidence="3 5" id="KW-0808">Transferase</keyword>
<keyword evidence="4" id="KW-1133">Transmembrane helix</keyword>
<feature type="transmembrane region" description="Helical" evidence="4">
    <location>
        <begin position="31"/>
        <end position="53"/>
    </location>
</feature>
<keyword evidence="4" id="KW-0472">Membrane</keyword>
<dbReference type="InterPro" id="IPR029044">
    <property type="entry name" value="Nucleotide-diphossugar_trans"/>
</dbReference>
<gene>
    <name evidence="5" type="ORF">COT75_04150</name>
</gene>
<feature type="transmembrane region" description="Helical" evidence="4">
    <location>
        <begin position="399"/>
        <end position="423"/>
    </location>
</feature>
<accession>A0A2H0W8B4</accession>
<dbReference type="Pfam" id="PF13641">
    <property type="entry name" value="Glyco_tranf_2_3"/>
    <property type="match status" value="1"/>
</dbReference>
<dbReference type="EMBL" id="PEZT01000024">
    <property type="protein sequence ID" value="PIS08914.1"/>
    <property type="molecule type" value="Genomic_DNA"/>
</dbReference>
<comment type="similarity">
    <text evidence="1">Belongs to the glycosyltransferase 2 family.</text>
</comment>
<evidence type="ECO:0000256" key="4">
    <source>
        <dbReference type="SAM" id="Phobius"/>
    </source>
</evidence>
<dbReference type="GO" id="GO:0016757">
    <property type="term" value="F:glycosyltransferase activity"/>
    <property type="evidence" value="ECO:0007669"/>
    <property type="project" value="UniProtKB-KW"/>
</dbReference>
<reference evidence="6" key="1">
    <citation type="submission" date="2017-09" db="EMBL/GenBank/DDBJ databases">
        <title>Depth-based differentiation of microbial function through sediment-hosted aquifers and enrichment of novel symbionts in the deep terrestrial subsurface.</title>
        <authorList>
            <person name="Probst A.J."/>
            <person name="Ladd B."/>
            <person name="Jarett J.K."/>
            <person name="Geller-Mcgrath D.E."/>
            <person name="Sieber C.M.K."/>
            <person name="Emerson J.B."/>
            <person name="Anantharaman K."/>
            <person name="Thomas B.C."/>
            <person name="Malmstrom R."/>
            <person name="Stieglmeier M."/>
            <person name="Klingl A."/>
            <person name="Woyke T."/>
            <person name="Ryan C.M."/>
            <person name="Banfield J.F."/>
        </authorList>
    </citation>
    <scope>NUCLEOTIDE SEQUENCE [LARGE SCALE GENOMIC DNA]</scope>
</reference>
<feature type="transmembrane region" description="Helical" evidence="4">
    <location>
        <begin position="328"/>
        <end position="352"/>
    </location>
</feature>
<dbReference type="Gene3D" id="3.90.550.10">
    <property type="entry name" value="Spore Coat Polysaccharide Biosynthesis Protein SpsA, Chain A"/>
    <property type="match status" value="1"/>
</dbReference>
<dbReference type="SUPFAM" id="SSF53448">
    <property type="entry name" value="Nucleotide-diphospho-sugar transferases"/>
    <property type="match status" value="1"/>
</dbReference>
<keyword evidence="4" id="KW-0812">Transmembrane</keyword>
<dbReference type="PANTHER" id="PTHR43630">
    <property type="entry name" value="POLY-BETA-1,6-N-ACETYL-D-GLUCOSAMINE SYNTHASE"/>
    <property type="match status" value="1"/>
</dbReference>
<dbReference type="AlphaFoldDB" id="A0A2H0W8B4"/>
<proteinExistence type="inferred from homology"/>
<sequence length="448" mass="51017">MKLFRLFILVICFFVLVTSFLKLTVVETFIFTLSLVLLVQGAFASFAMLYSFFCLGNLKKVMPPDTLVGSDTNKFSLIVPLKNEAKVIGETLRAMTKIKYPKSLYEVLVVVRVDDILTIKAVERAIEKMSLGVDLPDIKLIKIDGEPINKAYSLNQAFLHASGDIISVFDAEDSPSKHILKAVDQTFLQTKVDVVQAGVQLINVASRWFSALNCLEYYFWFKSILPLMASLGANPLGGNTVFFKKQVLNSIGGWDENCLTEDADIGIRAVAAGFKTKMIYLENLATLEETPQNEAAFIRQRSRWDQGYLQVLLKGDWLKLPSLKQQFLSFYLLCQFLIHQFVVLSMISLPLVSLVTKVPLWLALFSWLPAYFLALQIGLYFIGLADLKKHYHLKFKKSLYLYLILSYIPYQLMLSLASFRAVFRQLFGLLNWEKTHHFNLHRQLKLAS</sequence>